<feature type="transmembrane region" description="Helical" evidence="6">
    <location>
        <begin position="132"/>
        <end position="155"/>
    </location>
</feature>
<comment type="caution">
    <text evidence="7">The sequence shown here is derived from an EMBL/GenBank/DDBJ whole genome shotgun (WGS) entry which is preliminary data.</text>
</comment>
<keyword evidence="8" id="KW-1185">Reference proteome</keyword>
<evidence type="ECO:0000256" key="4">
    <source>
        <dbReference type="ARBA" id="ARBA00022989"/>
    </source>
</evidence>
<organism evidence="7 8">
    <name type="scientific">Sphingobium fontiphilum</name>
    <dbReference type="NCBI Taxonomy" id="944425"/>
    <lineage>
        <taxon>Bacteria</taxon>
        <taxon>Pseudomonadati</taxon>
        <taxon>Pseudomonadota</taxon>
        <taxon>Alphaproteobacteria</taxon>
        <taxon>Sphingomonadales</taxon>
        <taxon>Sphingomonadaceae</taxon>
        <taxon>Sphingobium</taxon>
    </lineage>
</organism>
<dbReference type="Proteomes" id="UP000552757">
    <property type="component" value="Unassembled WGS sequence"/>
</dbReference>
<dbReference type="AlphaFoldDB" id="A0A7W6GNB4"/>
<name>A0A7W6GNB4_9SPHN</name>
<evidence type="ECO:0000256" key="3">
    <source>
        <dbReference type="ARBA" id="ARBA00022692"/>
    </source>
</evidence>
<dbReference type="PANTHER" id="PTHR30086">
    <property type="entry name" value="ARGININE EXPORTER PROTEIN ARGO"/>
    <property type="match status" value="1"/>
</dbReference>
<comment type="subcellular location">
    <subcellularLocation>
        <location evidence="1">Cell membrane</location>
        <topology evidence="1">Multi-pass membrane protein</topology>
    </subcellularLocation>
</comment>
<evidence type="ECO:0000256" key="1">
    <source>
        <dbReference type="ARBA" id="ARBA00004651"/>
    </source>
</evidence>
<keyword evidence="5 6" id="KW-0472">Membrane</keyword>
<evidence type="ECO:0000313" key="8">
    <source>
        <dbReference type="Proteomes" id="UP000552757"/>
    </source>
</evidence>
<evidence type="ECO:0000256" key="6">
    <source>
        <dbReference type="SAM" id="Phobius"/>
    </source>
</evidence>
<dbReference type="Pfam" id="PF01810">
    <property type="entry name" value="LysE"/>
    <property type="match status" value="1"/>
</dbReference>
<dbReference type="InterPro" id="IPR001123">
    <property type="entry name" value="LeuE-type"/>
</dbReference>
<dbReference type="GO" id="GO:0015171">
    <property type="term" value="F:amino acid transmembrane transporter activity"/>
    <property type="evidence" value="ECO:0007669"/>
    <property type="project" value="TreeGrafter"/>
</dbReference>
<feature type="transmembrane region" description="Helical" evidence="6">
    <location>
        <begin position="99"/>
        <end position="120"/>
    </location>
</feature>
<evidence type="ECO:0000256" key="5">
    <source>
        <dbReference type="ARBA" id="ARBA00023136"/>
    </source>
</evidence>
<keyword evidence="4 6" id="KW-1133">Transmembrane helix</keyword>
<dbReference type="GO" id="GO:0005886">
    <property type="term" value="C:plasma membrane"/>
    <property type="evidence" value="ECO:0007669"/>
    <property type="project" value="UniProtKB-SubCell"/>
</dbReference>
<dbReference type="RefSeq" id="WP_221214239.1">
    <property type="nucleotide sequence ID" value="NZ_JACIEB010000001.1"/>
</dbReference>
<evidence type="ECO:0000313" key="7">
    <source>
        <dbReference type="EMBL" id="MBB3981123.1"/>
    </source>
</evidence>
<protein>
    <submittedName>
        <fullName evidence="7">Threonine/homoserine/homoserine lactone efflux protein</fullName>
    </submittedName>
</protein>
<keyword evidence="2" id="KW-1003">Cell membrane</keyword>
<sequence>MALELTPGINMTWLALLSAAAGRRAGLAAVAGIALGLSLLGAAAWLGASALLNDHPWIAGLLRALGVLYLLWMAWDAWPREGDDPLAFGRISAGFRRGLLTNLLNAKSALFFVTVLPGFVHGATAVRPQLAALTMAYVGVATVVHIGIVFLAGQAHRLLVDPERNRGIRRLFAFALMGLALMLALRRG</sequence>
<evidence type="ECO:0000256" key="2">
    <source>
        <dbReference type="ARBA" id="ARBA00022475"/>
    </source>
</evidence>
<dbReference type="PANTHER" id="PTHR30086:SF20">
    <property type="entry name" value="ARGININE EXPORTER PROTEIN ARGO-RELATED"/>
    <property type="match status" value="1"/>
</dbReference>
<feature type="transmembrane region" description="Helical" evidence="6">
    <location>
        <begin position="57"/>
        <end position="78"/>
    </location>
</feature>
<feature type="transmembrane region" description="Helical" evidence="6">
    <location>
        <begin position="25"/>
        <end position="45"/>
    </location>
</feature>
<gene>
    <name evidence="7" type="ORF">GGR44_000754</name>
</gene>
<proteinExistence type="predicted"/>
<reference evidence="7 8" key="1">
    <citation type="submission" date="2020-08" db="EMBL/GenBank/DDBJ databases">
        <title>Genomic Encyclopedia of Type Strains, Phase IV (KMG-IV): sequencing the most valuable type-strain genomes for metagenomic binning, comparative biology and taxonomic classification.</title>
        <authorList>
            <person name="Goeker M."/>
        </authorList>
    </citation>
    <scope>NUCLEOTIDE SEQUENCE [LARGE SCALE GENOMIC DNA]</scope>
    <source>
        <strain evidence="7 8">DSM 29348</strain>
    </source>
</reference>
<keyword evidence="3 6" id="KW-0812">Transmembrane</keyword>
<accession>A0A7W6GNB4</accession>
<dbReference type="EMBL" id="JACIEB010000001">
    <property type="protein sequence ID" value="MBB3981123.1"/>
    <property type="molecule type" value="Genomic_DNA"/>
</dbReference>
<feature type="transmembrane region" description="Helical" evidence="6">
    <location>
        <begin position="167"/>
        <end position="185"/>
    </location>
</feature>